<comment type="similarity">
    <text evidence="6">Belongs to the exbB/tolQ family.</text>
</comment>
<organism evidence="9 10">
    <name type="scientific">Pelagicoccus albus</name>
    <dbReference type="NCBI Taxonomy" id="415222"/>
    <lineage>
        <taxon>Bacteria</taxon>
        <taxon>Pseudomonadati</taxon>
        <taxon>Verrucomicrobiota</taxon>
        <taxon>Opitutia</taxon>
        <taxon>Puniceicoccales</taxon>
        <taxon>Pelagicoccaceae</taxon>
        <taxon>Pelagicoccus</taxon>
    </lineage>
</organism>
<keyword evidence="5 7" id="KW-0472">Membrane</keyword>
<feature type="transmembrane region" description="Helical" evidence="7">
    <location>
        <begin position="105"/>
        <end position="127"/>
    </location>
</feature>
<keyword evidence="6" id="KW-0653">Protein transport</keyword>
<protein>
    <submittedName>
        <fullName evidence="9">MotA/TolQ/ExbB proton channel family protein</fullName>
    </submittedName>
</protein>
<keyword evidence="3 7" id="KW-0812">Transmembrane</keyword>
<evidence type="ECO:0000256" key="1">
    <source>
        <dbReference type="ARBA" id="ARBA00004651"/>
    </source>
</evidence>
<comment type="caution">
    <text evidence="9">The sequence shown here is derived from an EMBL/GenBank/DDBJ whole genome shotgun (WGS) entry which is preliminary data.</text>
</comment>
<dbReference type="PANTHER" id="PTHR30625">
    <property type="entry name" value="PROTEIN TOLQ"/>
    <property type="match status" value="1"/>
</dbReference>
<name>A0A7X1B7D0_9BACT</name>
<dbReference type="GO" id="GO:0017038">
    <property type="term" value="P:protein import"/>
    <property type="evidence" value="ECO:0007669"/>
    <property type="project" value="TreeGrafter"/>
</dbReference>
<comment type="subcellular location">
    <subcellularLocation>
        <location evidence="1">Cell membrane</location>
        <topology evidence="1">Multi-pass membrane protein</topology>
    </subcellularLocation>
    <subcellularLocation>
        <location evidence="6">Membrane</location>
        <topology evidence="6">Multi-pass membrane protein</topology>
    </subcellularLocation>
</comment>
<sequence>MSDFFQNSFMPIWNAGGTLMYPLVGLALLIFFTGMEIIVYLNELRGKSASDKTIEDWVETPDHASGEIRSMIEYGKAALPDQRDVLNRFSEIRNEHLSRIDRRRVMLAVFVSAAPLTGLLGTVIGMLSTFKGLAISSGGQTVNMVADGISEALITTQLGLVIAIPGYILMMLIEKRQNDLDTLLTRIEACVARGAKKFK</sequence>
<feature type="domain" description="MotA/TolQ/ExbB proton channel" evidence="8">
    <location>
        <begin position="94"/>
        <end position="180"/>
    </location>
</feature>
<proteinExistence type="inferred from homology"/>
<keyword evidence="10" id="KW-1185">Reference proteome</keyword>
<evidence type="ECO:0000256" key="2">
    <source>
        <dbReference type="ARBA" id="ARBA00022475"/>
    </source>
</evidence>
<evidence type="ECO:0000256" key="4">
    <source>
        <dbReference type="ARBA" id="ARBA00022989"/>
    </source>
</evidence>
<evidence type="ECO:0000313" key="9">
    <source>
        <dbReference type="EMBL" id="MBC2607016.1"/>
    </source>
</evidence>
<keyword evidence="2" id="KW-1003">Cell membrane</keyword>
<dbReference type="Proteomes" id="UP000526501">
    <property type="component" value="Unassembled WGS sequence"/>
</dbReference>
<evidence type="ECO:0000259" key="8">
    <source>
        <dbReference type="Pfam" id="PF01618"/>
    </source>
</evidence>
<evidence type="ECO:0000256" key="3">
    <source>
        <dbReference type="ARBA" id="ARBA00022692"/>
    </source>
</evidence>
<dbReference type="EMBL" id="JACHVC010000012">
    <property type="protein sequence ID" value="MBC2607016.1"/>
    <property type="molecule type" value="Genomic_DNA"/>
</dbReference>
<feature type="transmembrane region" description="Helical" evidence="7">
    <location>
        <begin position="152"/>
        <end position="173"/>
    </location>
</feature>
<evidence type="ECO:0000256" key="6">
    <source>
        <dbReference type="RuleBase" id="RU004057"/>
    </source>
</evidence>
<dbReference type="InterPro" id="IPR050790">
    <property type="entry name" value="ExbB/TolQ_transport"/>
</dbReference>
<dbReference type="PANTHER" id="PTHR30625:SF11">
    <property type="entry name" value="MOTA_TOLQ_EXBB PROTON CHANNEL DOMAIN-CONTAINING PROTEIN"/>
    <property type="match status" value="1"/>
</dbReference>
<dbReference type="GO" id="GO:0005886">
    <property type="term" value="C:plasma membrane"/>
    <property type="evidence" value="ECO:0007669"/>
    <property type="project" value="UniProtKB-SubCell"/>
</dbReference>
<reference evidence="9 10" key="1">
    <citation type="submission" date="2020-07" db="EMBL/GenBank/DDBJ databases">
        <authorList>
            <person name="Feng X."/>
        </authorList>
    </citation>
    <scope>NUCLEOTIDE SEQUENCE [LARGE SCALE GENOMIC DNA]</scope>
    <source>
        <strain evidence="9 10">JCM23202</strain>
    </source>
</reference>
<evidence type="ECO:0000256" key="5">
    <source>
        <dbReference type="ARBA" id="ARBA00023136"/>
    </source>
</evidence>
<dbReference type="Pfam" id="PF01618">
    <property type="entry name" value="MotA_ExbB"/>
    <property type="match status" value="1"/>
</dbReference>
<keyword evidence="4 7" id="KW-1133">Transmembrane helix</keyword>
<dbReference type="InterPro" id="IPR002898">
    <property type="entry name" value="MotA_ExbB_proton_chnl"/>
</dbReference>
<evidence type="ECO:0000313" key="10">
    <source>
        <dbReference type="Proteomes" id="UP000526501"/>
    </source>
</evidence>
<dbReference type="RefSeq" id="WP_185660881.1">
    <property type="nucleotide sequence ID" value="NZ_CAWPOO010000012.1"/>
</dbReference>
<keyword evidence="6" id="KW-0813">Transport</keyword>
<feature type="transmembrane region" description="Helical" evidence="7">
    <location>
        <begin position="20"/>
        <end position="41"/>
    </location>
</feature>
<evidence type="ECO:0000256" key="7">
    <source>
        <dbReference type="SAM" id="Phobius"/>
    </source>
</evidence>
<dbReference type="AlphaFoldDB" id="A0A7X1B7D0"/>
<accession>A0A7X1B7D0</accession>
<gene>
    <name evidence="9" type="ORF">H5P27_13260</name>
</gene>